<feature type="region of interest" description="Disordered" evidence="1">
    <location>
        <begin position="30"/>
        <end position="49"/>
    </location>
</feature>
<feature type="compositionally biased region" description="Pro residues" evidence="1">
    <location>
        <begin position="170"/>
        <end position="189"/>
    </location>
</feature>
<feature type="domain" description="Putative host cell surface-exposed lipoprotein Ltp-like HTH region" evidence="3">
    <location>
        <begin position="197"/>
        <end position="241"/>
    </location>
</feature>
<reference evidence="4 5" key="1">
    <citation type="journal article" date="2013" name="ISME J.">
        <title>Metabolic model for the filamentous 'Candidatus Microthrix parvicella' based on genomic and metagenomic analyses.</title>
        <authorList>
            <person name="Jon McIlroy S."/>
            <person name="Kristiansen R."/>
            <person name="Albertsen M."/>
            <person name="Michael Karst S."/>
            <person name="Rossetti S."/>
            <person name="Lund Nielsen J."/>
            <person name="Tandoi V."/>
            <person name="James Seviour R."/>
            <person name="Nielsen P.H."/>
        </authorList>
    </citation>
    <scope>NUCLEOTIDE SEQUENCE [LARGE SCALE GENOMIC DNA]</scope>
    <source>
        <strain evidence="4 5">RN1</strain>
    </source>
</reference>
<feature type="region of interest" description="Disordered" evidence="1">
    <location>
        <begin position="108"/>
        <end position="194"/>
    </location>
</feature>
<protein>
    <recommendedName>
        <fullName evidence="3">Putative host cell surface-exposed lipoprotein Ltp-like HTH region domain-containing protein</fullName>
    </recommendedName>
</protein>
<dbReference type="STRING" id="1229780.BN381_80276"/>
<evidence type="ECO:0000256" key="2">
    <source>
        <dbReference type="SAM" id="Phobius"/>
    </source>
</evidence>
<comment type="caution">
    <text evidence="4">The sequence shown here is derived from an EMBL/GenBank/DDBJ whole genome shotgun (WGS) entry which is preliminary data.</text>
</comment>
<sequence>MSDQAQGPGWWQASDGKWYPPQTAAQPFPSTAQGLPVASAANPGSGDLEAGKQTPWYERTWVLALSLLFCFPIGLILLWVNKRFTPTTKIIVTAVVLALALIAGIADSLSPPDESKEAKGAATSEAQTTAKPTTTAPPATTSKPTTTAAPATTAKPTTTAAPATTAKPTTTPPPTTAPPPPKTAPPPTQPALSVSEQQAVRAAQSYLDYSGFSRQGLIDQLSSEYGDQFNVRDATAAVDSLTVDYNAEAVESARSYLEFSSFSCQGLIDQLSSQAGDQFTVDQATFAAGQTGLC</sequence>
<accession>R4Z6Y6</accession>
<organism evidence="4 5">
    <name type="scientific">Candidatus Neomicrothrix parvicella RN1</name>
    <dbReference type="NCBI Taxonomy" id="1229780"/>
    <lineage>
        <taxon>Bacteria</taxon>
        <taxon>Bacillati</taxon>
        <taxon>Actinomycetota</taxon>
        <taxon>Acidimicrobiia</taxon>
        <taxon>Acidimicrobiales</taxon>
        <taxon>Microthrixaceae</taxon>
        <taxon>Candidatus Neomicrothrix</taxon>
    </lineage>
</organism>
<dbReference type="HOGENOM" id="CLU_945568_0_0_11"/>
<name>R4Z6Y6_9ACTN</name>
<dbReference type="Pfam" id="PF07553">
    <property type="entry name" value="Lipoprotein_Ltp"/>
    <property type="match status" value="2"/>
</dbReference>
<evidence type="ECO:0000313" key="5">
    <source>
        <dbReference type="Proteomes" id="UP000018291"/>
    </source>
</evidence>
<dbReference type="eggNOG" id="COG3064">
    <property type="taxonomic scope" value="Bacteria"/>
</dbReference>
<dbReference type="EMBL" id="CANL01000078">
    <property type="protein sequence ID" value="CCM65746.1"/>
    <property type="molecule type" value="Genomic_DNA"/>
</dbReference>
<keyword evidence="2" id="KW-1133">Transmembrane helix</keyword>
<dbReference type="InterPro" id="IPR011434">
    <property type="entry name" value="Ltp-like_HTH"/>
</dbReference>
<feature type="domain" description="Putative host cell surface-exposed lipoprotein Ltp-like HTH region" evidence="3">
    <location>
        <begin position="244"/>
        <end position="287"/>
    </location>
</feature>
<feature type="transmembrane region" description="Helical" evidence="2">
    <location>
        <begin position="61"/>
        <end position="80"/>
    </location>
</feature>
<evidence type="ECO:0000256" key="1">
    <source>
        <dbReference type="SAM" id="MobiDB-lite"/>
    </source>
</evidence>
<feature type="compositionally biased region" description="Low complexity" evidence="1">
    <location>
        <begin position="126"/>
        <end position="169"/>
    </location>
</feature>
<evidence type="ECO:0000313" key="4">
    <source>
        <dbReference type="EMBL" id="CCM65746.1"/>
    </source>
</evidence>
<gene>
    <name evidence="4" type="ORF">BN381_80276</name>
</gene>
<keyword evidence="5" id="KW-1185">Reference proteome</keyword>
<proteinExistence type="predicted"/>
<dbReference type="AlphaFoldDB" id="R4Z6Y6"/>
<dbReference type="RefSeq" id="WP_012230768.1">
    <property type="nucleotide sequence ID" value="NZ_HG422565.1"/>
</dbReference>
<feature type="transmembrane region" description="Helical" evidence="2">
    <location>
        <begin position="87"/>
        <end position="106"/>
    </location>
</feature>
<dbReference type="InterPro" id="IPR036388">
    <property type="entry name" value="WH-like_DNA-bd_sf"/>
</dbReference>
<evidence type="ECO:0000259" key="3">
    <source>
        <dbReference type="Pfam" id="PF07553"/>
    </source>
</evidence>
<keyword evidence="2" id="KW-0472">Membrane</keyword>
<dbReference type="Gene3D" id="1.10.10.10">
    <property type="entry name" value="Winged helix-like DNA-binding domain superfamily/Winged helix DNA-binding domain"/>
    <property type="match status" value="2"/>
</dbReference>
<keyword evidence="2" id="KW-0812">Transmembrane</keyword>
<dbReference type="Proteomes" id="UP000018291">
    <property type="component" value="Unassembled WGS sequence"/>
</dbReference>